<proteinExistence type="predicted"/>
<dbReference type="InterPro" id="IPR007072">
    <property type="entry name" value="RNMT_CmcI"/>
</dbReference>
<keyword evidence="4" id="KW-1185">Reference proteome</keyword>
<reference evidence="3 4" key="1">
    <citation type="submission" date="2018-01" db="EMBL/GenBank/DDBJ databases">
        <title>Genomic Encyclopedia of Type Strains, Phase III (KMG-III): the genomes of soil and plant-associated and newly described type strains.</title>
        <authorList>
            <person name="Whitman W."/>
        </authorList>
    </citation>
    <scope>NUCLEOTIDE SEQUENCE [LARGE SCALE GENOMIC DNA]</scope>
    <source>
        <strain evidence="3 4">1131</strain>
    </source>
</reference>
<dbReference type="InterPro" id="IPR029063">
    <property type="entry name" value="SAM-dependent_MTases_sf"/>
</dbReference>
<dbReference type="EMBL" id="PQFZ01000019">
    <property type="protein sequence ID" value="POR47344.1"/>
    <property type="molecule type" value="Genomic_DNA"/>
</dbReference>
<dbReference type="Gene3D" id="3.40.50.150">
    <property type="entry name" value="Vaccinia Virus protein VP39"/>
    <property type="match status" value="1"/>
</dbReference>
<evidence type="ECO:0000313" key="3">
    <source>
        <dbReference type="EMBL" id="POR47344.1"/>
    </source>
</evidence>
<protein>
    <submittedName>
        <fullName evidence="3">Cephalosporin hydroxylase</fullName>
    </submittedName>
</protein>
<evidence type="ECO:0000256" key="2">
    <source>
        <dbReference type="ARBA" id="ARBA00022679"/>
    </source>
</evidence>
<sequence length="248" mass="27886">MLLNPVEEFEIEKRKYIEALGQDVELRQLTKAWFERASKQRYSYHFTWLGRPVIQFPQDLIAMQELIWAIKPELIIETGVAHGGSLIFSASILEMLGGVGEVVGIDIDIRAHNRKAIEEHPMSKRITLIEGNSCSADVLEQVEKHAAGKSRVLVILDSNHTKDHVARELELYHHFVMPGSYLLVFDTVIDDMPDSFSAERPWGPGNGPKVAVLEFLAKNKRFSADLSIDDKLQITVAPNGFLRCVAAP</sequence>
<dbReference type="Proteomes" id="UP000236919">
    <property type="component" value="Unassembled WGS sequence"/>
</dbReference>
<organism evidence="3 4">
    <name type="scientific">Bosea psychrotolerans</name>
    <dbReference type="NCBI Taxonomy" id="1871628"/>
    <lineage>
        <taxon>Bacteria</taxon>
        <taxon>Pseudomonadati</taxon>
        <taxon>Pseudomonadota</taxon>
        <taxon>Alphaproteobacteria</taxon>
        <taxon>Hyphomicrobiales</taxon>
        <taxon>Boseaceae</taxon>
        <taxon>Bosea</taxon>
    </lineage>
</organism>
<dbReference type="PANTHER" id="PTHR40048">
    <property type="entry name" value="RHAMNOSYL O-METHYLTRANSFERASE"/>
    <property type="match status" value="1"/>
</dbReference>
<keyword evidence="2" id="KW-0808">Transferase</keyword>
<name>A0A2S4LY08_9HYPH</name>
<dbReference type="GO" id="GO:0008610">
    <property type="term" value="P:lipid biosynthetic process"/>
    <property type="evidence" value="ECO:0007669"/>
    <property type="project" value="InterPro"/>
</dbReference>
<dbReference type="Pfam" id="PF04989">
    <property type="entry name" value="RMNT_CmcI"/>
    <property type="match status" value="1"/>
</dbReference>
<comment type="caution">
    <text evidence="3">The sequence shown here is derived from an EMBL/GenBank/DDBJ whole genome shotgun (WGS) entry which is preliminary data.</text>
</comment>
<dbReference type="SUPFAM" id="SSF53335">
    <property type="entry name" value="S-adenosyl-L-methionine-dependent methyltransferases"/>
    <property type="match status" value="1"/>
</dbReference>
<dbReference type="GO" id="GO:0005886">
    <property type="term" value="C:plasma membrane"/>
    <property type="evidence" value="ECO:0007669"/>
    <property type="project" value="TreeGrafter"/>
</dbReference>
<dbReference type="GO" id="GO:0008168">
    <property type="term" value="F:methyltransferase activity"/>
    <property type="evidence" value="ECO:0007669"/>
    <property type="project" value="UniProtKB-KW"/>
</dbReference>
<dbReference type="AlphaFoldDB" id="A0A2S4LY08"/>
<gene>
    <name evidence="3" type="ORF">CYD53_11928</name>
</gene>
<dbReference type="PANTHER" id="PTHR40048:SF1">
    <property type="entry name" value="RHAMNOSYL O-METHYLTRANSFERASE"/>
    <property type="match status" value="1"/>
</dbReference>
<keyword evidence="1" id="KW-0489">Methyltransferase</keyword>
<dbReference type="GO" id="GO:0071770">
    <property type="term" value="P:DIM/DIP cell wall layer assembly"/>
    <property type="evidence" value="ECO:0007669"/>
    <property type="project" value="TreeGrafter"/>
</dbReference>
<accession>A0A2S4LY08</accession>
<evidence type="ECO:0000313" key="4">
    <source>
        <dbReference type="Proteomes" id="UP000236919"/>
    </source>
</evidence>
<evidence type="ECO:0000256" key="1">
    <source>
        <dbReference type="ARBA" id="ARBA00022603"/>
    </source>
</evidence>
<dbReference type="GO" id="GO:0032259">
    <property type="term" value="P:methylation"/>
    <property type="evidence" value="ECO:0007669"/>
    <property type="project" value="UniProtKB-KW"/>
</dbReference>